<evidence type="ECO:0000256" key="4">
    <source>
        <dbReference type="ARBA" id="ARBA00022840"/>
    </source>
</evidence>
<dbReference type="Gene3D" id="3.30.930.10">
    <property type="entry name" value="Bira Bifunctional Protein, Domain 2"/>
    <property type="match status" value="1"/>
</dbReference>
<dbReference type="SUPFAM" id="SSF46589">
    <property type="entry name" value="tRNA-binding arm"/>
    <property type="match status" value="1"/>
</dbReference>
<keyword evidence="5 7" id="KW-0648">Protein biosynthesis</keyword>
<dbReference type="InterPro" id="IPR042103">
    <property type="entry name" value="SerRS_1_N_sf"/>
</dbReference>
<dbReference type="Pfam" id="PF00587">
    <property type="entry name" value="tRNA-synt_2b"/>
    <property type="match status" value="1"/>
</dbReference>
<dbReference type="EC" id="6.1.1.11" evidence="7"/>
<comment type="caution">
    <text evidence="12">The sequence shown here is derived from an EMBL/GenBank/DDBJ whole genome shotgun (WGS) entry which is preliminary data.</text>
</comment>
<dbReference type="Proteomes" id="UP000317421">
    <property type="component" value="Unassembled WGS sequence"/>
</dbReference>
<dbReference type="InterPro" id="IPR002317">
    <property type="entry name" value="Ser-tRNA-ligase_type_1"/>
</dbReference>
<gene>
    <name evidence="7 12" type="primary">serS</name>
    <name evidence="12" type="ORF">Pla108_31280</name>
</gene>
<evidence type="ECO:0000256" key="3">
    <source>
        <dbReference type="ARBA" id="ARBA00022741"/>
    </source>
</evidence>
<organism evidence="12 13">
    <name type="scientific">Botrimarina colliarenosi</name>
    <dbReference type="NCBI Taxonomy" id="2528001"/>
    <lineage>
        <taxon>Bacteria</taxon>
        <taxon>Pseudomonadati</taxon>
        <taxon>Planctomycetota</taxon>
        <taxon>Planctomycetia</taxon>
        <taxon>Pirellulales</taxon>
        <taxon>Lacipirellulaceae</taxon>
        <taxon>Botrimarina</taxon>
    </lineage>
</organism>
<keyword evidence="4 7" id="KW-0067">ATP-binding</keyword>
<dbReference type="AlphaFoldDB" id="A0A5C6A9D0"/>
<feature type="binding site" evidence="7">
    <location>
        <begin position="264"/>
        <end position="266"/>
    </location>
    <ligand>
        <name>L-serine</name>
        <dbReference type="ChEBI" id="CHEBI:33384"/>
    </ligand>
</feature>
<evidence type="ECO:0000256" key="9">
    <source>
        <dbReference type="PIRSR" id="PIRSR001529-2"/>
    </source>
</evidence>
<feature type="compositionally biased region" description="Basic and acidic residues" evidence="10">
    <location>
        <begin position="147"/>
        <end position="163"/>
    </location>
</feature>
<dbReference type="SUPFAM" id="SSF55681">
    <property type="entry name" value="Class II aaRS and biotin synthetases"/>
    <property type="match status" value="1"/>
</dbReference>
<evidence type="ECO:0000256" key="10">
    <source>
        <dbReference type="SAM" id="MobiDB-lite"/>
    </source>
</evidence>
<dbReference type="GO" id="GO:0004828">
    <property type="term" value="F:serine-tRNA ligase activity"/>
    <property type="evidence" value="ECO:0007669"/>
    <property type="project" value="UniProtKB-UniRule"/>
</dbReference>
<keyword evidence="3 7" id="KW-0547">Nucleotide-binding</keyword>
<dbReference type="HAMAP" id="MF_00176">
    <property type="entry name" value="Ser_tRNA_synth_type1"/>
    <property type="match status" value="1"/>
</dbReference>
<feature type="binding site" evidence="7 8">
    <location>
        <position position="318"/>
    </location>
    <ligand>
        <name>L-serine</name>
        <dbReference type="ChEBI" id="CHEBI:33384"/>
    </ligand>
</feature>
<comment type="catalytic activity">
    <reaction evidence="7">
        <text>tRNA(Ser) + L-serine + ATP = L-seryl-tRNA(Ser) + AMP + diphosphate + H(+)</text>
        <dbReference type="Rhea" id="RHEA:12292"/>
        <dbReference type="Rhea" id="RHEA-COMP:9669"/>
        <dbReference type="Rhea" id="RHEA-COMP:9703"/>
        <dbReference type="ChEBI" id="CHEBI:15378"/>
        <dbReference type="ChEBI" id="CHEBI:30616"/>
        <dbReference type="ChEBI" id="CHEBI:33019"/>
        <dbReference type="ChEBI" id="CHEBI:33384"/>
        <dbReference type="ChEBI" id="CHEBI:78442"/>
        <dbReference type="ChEBI" id="CHEBI:78533"/>
        <dbReference type="ChEBI" id="CHEBI:456215"/>
        <dbReference type="EC" id="6.1.1.11"/>
    </reaction>
</comment>
<keyword evidence="2 7" id="KW-0436">Ligase</keyword>
<evidence type="ECO:0000259" key="11">
    <source>
        <dbReference type="PROSITE" id="PS50862"/>
    </source>
</evidence>
<dbReference type="EMBL" id="SJPR01000004">
    <property type="protein sequence ID" value="TWT96046.1"/>
    <property type="molecule type" value="Genomic_DNA"/>
</dbReference>
<reference evidence="12 13" key="1">
    <citation type="submission" date="2019-02" db="EMBL/GenBank/DDBJ databases">
        <title>Deep-cultivation of Planctomycetes and their phenomic and genomic characterization uncovers novel biology.</title>
        <authorList>
            <person name="Wiegand S."/>
            <person name="Jogler M."/>
            <person name="Boedeker C."/>
            <person name="Pinto D."/>
            <person name="Vollmers J."/>
            <person name="Rivas-Marin E."/>
            <person name="Kohn T."/>
            <person name="Peeters S.H."/>
            <person name="Heuer A."/>
            <person name="Rast P."/>
            <person name="Oberbeckmann S."/>
            <person name="Bunk B."/>
            <person name="Jeske O."/>
            <person name="Meyerdierks A."/>
            <person name="Storesund J.E."/>
            <person name="Kallscheuer N."/>
            <person name="Luecker S."/>
            <person name="Lage O.M."/>
            <person name="Pohl T."/>
            <person name="Merkel B.J."/>
            <person name="Hornburger P."/>
            <person name="Mueller R.-W."/>
            <person name="Bruemmer F."/>
            <person name="Labrenz M."/>
            <person name="Spormann A.M."/>
            <person name="Op Den Camp H."/>
            <person name="Overmann J."/>
            <person name="Amann R."/>
            <person name="Jetten M.S.M."/>
            <person name="Mascher T."/>
            <person name="Medema M.H."/>
            <person name="Devos D.P."/>
            <person name="Kaster A.-K."/>
            <person name="Ovreas L."/>
            <person name="Rohde M."/>
            <person name="Galperin M.Y."/>
            <person name="Jogler C."/>
        </authorList>
    </citation>
    <scope>NUCLEOTIDE SEQUENCE [LARGE SCALE GENOMIC DNA]</scope>
    <source>
        <strain evidence="12 13">Pla108</strain>
    </source>
</reference>
<dbReference type="PANTHER" id="PTHR11778">
    <property type="entry name" value="SERYL-TRNA SYNTHETASE"/>
    <property type="match status" value="1"/>
</dbReference>
<feature type="binding site" evidence="7 9">
    <location>
        <begin position="295"/>
        <end position="297"/>
    </location>
    <ligand>
        <name>ATP</name>
        <dbReference type="ChEBI" id="CHEBI:30616"/>
    </ligand>
</feature>
<comment type="subunit">
    <text evidence="7">Homodimer. The tRNA molecule binds across the dimer.</text>
</comment>
<feature type="domain" description="Aminoacyl-transfer RNA synthetases class-II family profile" evidence="11">
    <location>
        <begin position="172"/>
        <end position="446"/>
    </location>
</feature>
<dbReference type="PIRSF" id="PIRSF001529">
    <property type="entry name" value="Ser-tRNA-synth_IIa"/>
    <property type="match status" value="1"/>
</dbReference>
<dbReference type="InterPro" id="IPR045864">
    <property type="entry name" value="aa-tRNA-synth_II/BPL/LPL"/>
</dbReference>
<evidence type="ECO:0000313" key="12">
    <source>
        <dbReference type="EMBL" id="TWT96046.1"/>
    </source>
</evidence>
<keyword evidence="13" id="KW-1185">Reference proteome</keyword>
<feature type="site" description="Important for serine binding" evidence="8">
    <location>
        <position position="421"/>
    </location>
</feature>
<sequence>MRNAECGSRNVLAQSESRPEIDSFRSQQSEFRNLIMLDQRFVLENVELVQQNCVDRGVKADVARFAELETQRRALQQEVEDLNRQANEVSKSIGKAKDDAEREARKDEGRQLREAKDAKQAEVDRVGVEADRILRGLPNLTHGATPRGDEAASKELRKGDTKPAKFNFKPVDHLALAEQHDLVDFEGGSRVSGNGFYYLKNEAVLLEFALQRYAVDLLMREGFTPMMTPDMARGEIIQGIGFIPRGPETQIYSVENHDLNLVATAEITLGGLYAGQVVDEAELPIKLAGVSHCFRTEAGAAGRASRGLYRVHQFTKVEMFAFTTPAQSEDMLNLFLELECEIFNGLKIPFRVLDIASGDLGGPAFRKFDLEAWMPGRGANGEYGEVTSTSNCTDYQARRLDIRYRTPGEKGTNFVHTLNGTAVACGRAMIAILENYQQADGSILIPEVLRPYVGKERIGAADDADTE</sequence>
<keyword evidence="6 7" id="KW-0030">Aminoacyl-tRNA synthetase</keyword>
<dbReference type="InterPro" id="IPR002314">
    <property type="entry name" value="aa-tRNA-synt_IIb"/>
</dbReference>
<evidence type="ECO:0000256" key="5">
    <source>
        <dbReference type="ARBA" id="ARBA00022917"/>
    </source>
</evidence>
<feature type="region of interest" description="Disordered" evidence="10">
    <location>
        <begin position="138"/>
        <end position="163"/>
    </location>
</feature>
<feature type="binding site" evidence="7">
    <location>
        <position position="311"/>
    </location>
    <ligand>
        <name>ATP</name>
        <dbReference type="ChEBI" id="CHEBI:30616"/>
    </ligand>
</feature>
<dbReference type="GO" id="GO:0005737">
    <property type="term" value="C:cytoplasm"/>
    <property type="evidence" value="ECO:0007669"/>
    <property type="project" value="UniProtKB-SubCell"/>
</dbReference>
<comment type="function">
    <text evidence="7">Catalyzes the attachment of serine to tRNA(Ser). Is also able to aminoacylate tRNA(Sec) with serine, to form the misacylated tRNA L-seryl-tRNA(Sec), which will be further converted into selenocysteinyl-tRNA(Sec).</text>
</comment>
<comment type="similarity">
    <text evidence="7">Belongs to the class-II aminoacyl-tRNA synthetase family. Type-1 seryl-tRNA synthetase subfamily.</text>
</comment>
<dbReference type="InterPro" id="IPR015866">
    <property type="entry name" value="Ser-tRNA-synth_1_N"/>
</dbReference>
<dbReference type="PRINTS" id="PR00981">
    <property type="entry name" value="TRNASYNTHSER"/>
</dbReference>
<name>A0A5C6A9D0_9BACT</name>
<proteinExistence type="inferred from homology"/>
<feature type="binding site" evidence="8">
    <location>
        <position position="295"/>
    </location>
    <ligand>
        <name>L-serine</name>
        <dbReference type="ChEBI" id="CHEBI:33384"/>
    </ligand>
</feature>
<feature type="region of interest" description="Disordered" evidence="10">
    <location>
        <begin position="83"/>
        <end position="121"/>
    </location>
</feature>
<evidence type="ECO:0000313" key="13">
    <source>
        <dbReference type="Proteomes" id="UP000317421"/>
    </source>
</evidence>
<dbReference type="InterPro" id="IPR033729">
    <property type="entry name" value="SerRS_core"/>
</dbReference>
<feature type="binding site" evidence="9">
    <location>
        <begin position="311"/>
        <end position="314"/>
    </location>
    <ligand>
        <name>ATP</name>
        <dbReference type="ChEBI" id="CHEBI:30616"/>
    </ligand>
</feature>
<dbReference type="InterPro" id="IPR010978">
    <property type="entry name" value="tRNA-bd_arm"/>
</dbReference>
<evidence type="ECO:0000256" key="7">
    <source>
        <dbReference type="HAMAP-Rule" id="MF_00176"/>
    </source>
</evidence>
<evidence type="ECO:0000256" key="1">
    <source>
        <dbReference type="ARBA" id="ARBA00022490"/>
    </source>
</evidence>
<feature type="binding site" evidence="8">
    <location>
        <position position="419"/>
    </location>
    <ligand>
        <name>L-serine</name>
        <dbReference type="ChEBI" id="CHEBI:33384"/>
    </ligand>
</feature>
<dbReference type="PROSITE" id="PS50862">
    <property type="entry name" value="AA_TRNA_LIGASE_II"/>
    <property type="match status" value="1"/>
</dbReference>
<feature type="binding site" evidence="8">
    <location>
        <position position="264"/>
    </location>
    <ligand>
        <name>L-serine</name>
        <dbReference type="ChEBI" id="CHEBI:33384"/>
    </ligand>
</feature>
<dbReference type="InterPro" id="IPR006195">
    <property type="entry name" value="aa-tRNA-synth_II"/>
</dbReference>
<protein>
    <recommendedName>
        <fullName evidence="7">Serine--tRNA ligase</fullName>
        <ecNumber evidence="7">6.1.1.11</ecNumber>
    </recommendedName>
    <alternativeName>
        <fullName evidence="7">Seryl-tRNA synthetase</fullName>
        <shortName evidence="7">SerRS</shortName>
    </alternativeName>
    <alternativeName>
        <fullName evidence="7">Seryl-tRNA(Ser/Sec) synthetase</fullName>
    </alternativeName>
</protein>
<dbReference type="UniPathway" id="UPA00906">
    <property type="reaction ID" value="UER00895"/>
</dbReference>
<comment type="catalytic activity">
    <reaction evidence="7">
        <text>tRNA(Sec) + L-serine + ATP = L-seryl-tRNA(Sec) + AMP + diphosphate + H(+)</text>
        <dbReference type="Rhea" id="RHEA:42580"/>
        <dbReference type="Rhea" id="RHEA-COMP:9742"/>
        <dbReference type="Rhea" id="RHEA-COMP:10128"/>
        <dbReference type="ChEBI" id="CHEBI:15378"/>
        <dbReference type="ChEBI" id="CHEBI:30616"/>
        <dbReference type="ChEBI" id="CHEBI:33019"/>
        <dbReference type="ChEBI" id="CHEBI:33384"/>
        <dbReference type="ChEBI" id="CHEBI:78442"/>
        <dbReference type="ChEBI" id="CHEBI:78533"/>
        <dbReference type="ChEBI" id="CHEBI:456215"/>
        <dbReference type="EC" id="6.1.1.11"/>
    </reaction>
</comment>
<dbReference type="GO" id="GO:0016260">
    <property type="term" value="P:selenocysteine biosynthetic process"/>
    <property type="evidence" value="ECO:0007669"/>
    <property type="project" value="UniProtKB-UniRule"/>
</dbReference>
<feature type="binding site" evidence="7">
    <location>
        <position position="421"/>
    </location>
    <ligand>
        <name>L-serine</name>
        <dbReference type="ChEBI" id="CHEBI:33384"/>
    </ligand>
</feature>
<dbReference type="NCBIfam" id="TIGR00414">
    <property type="entry name" value="serS"/>
    <property type="match status" value="1"/>
</dbReference>
<dbReference type="Pfam" id="PF02403">
    <property type="entry name" value="Seryl_tRNA_N"/>
    <property type="match status" value="1"/>
</dbReference>
<comment type="domain">
    <text evidence="7">Consists of two distinct domains, a catalytic core and a N-terminal extension that is involved in tRNA binding.</text>
</comment>
<evidence type="ECO:0000256" key="6">
    <source>
        <dbReference type="ARBA" id="ARBA00023146"/>
    </source>
</evidence>
<dbReference type="GO" id="GO:0006434">
    <property type="term" value="P:seryl-tRNA aminoacylation"/>
    <property type="evidence" value="ECO:0007669"/>
    <property type="project" value="UniProtKB-UniRule"/>
</dbReference>
<feature type="compositionally biased region" description="Basic and acidic residues" evidence="10">
    <location>
        <begin position="95"/>
        <end position="121"/>
    </location>
</feature>
<dbReference type="CDD" id="cd00770">
    <property type="entry name" value="SerRS_core"/>
    <property type="match status" value="1"/>
</dbReference>
<feature type="binding site" evidence="7 9">
    <location>
        <begin position="385"/>
        <end position="388"/>
    </location>
    <ligand>
        <name>ATP</name>
        <dbReference type="ChEBI" id="CHEBI:30616"/>
    </ligand>
</feature>
<comment type="subcellular location">
    <subcellularLocation>
        <location evidence="7">Cytoplasm</location>
    </subcellularLocation>
</comment>
<keyword evidence="1 7" id="KW-0963">Cytoplasm</keyword>
<dbReference type="GO" id="GO:0005524">
    <property type="term" value="F:ATP binding"/>
    <property type="evidence" value="ECO:0007669"/>
    <property type="project" value="UniProtKB-UniRule"/>
</dbReference>
<evidence type="ECO:0000256" key="2">
    <source>
        <dbReference type="ARBA" id="ARBA00022598"/>
    </source>
</evidence>
<accession>A0A5C6A9D0</accession>
<comment type="pathway">
    <text evidence="7">Aminoacyl-tRNA biosynthesis; selenocysteinyl-tRNA(Sec) biosynthesis; L-seryl-tRNA(Sec) from L-serine and tRNA(Sec): step 1/1.</text>
</comment>
<evidence type="ECO:0000256" key="8">
    <source>
        <dbReference type="PIRSR" id="PIRSR001529-1"/>
    </source>
</evidence>
<dbReference type="Gene3D" id="1.10.287.40">
    <property type="entry name" value="Serine-tRNA synthetase, tRNA binding domain"/>
    <property type="match status" value="1"/>
</dbReference>